<sequence>MEKKRRTGAEVEDKGEQLKRVSPF</sequence>
<proteinExistence type="predicted"/>
<organism evidence="2 3">
    <name type="scientific">Senna tora</name>
    <dbReference type="NCBI Taxonomy" id="362788"/>
    <lineage>
        <taxon>Eukaryota</taxon>
        <taxon>Viridiplantae</taxon>
        <taxon>Streptophyta</taxon>
        <taxon>Embryophyta</taxon>
        <taxon>Tracheophyta</taxon>
        <taxon>Spermatophyta</taxon>
        <taxon>Magnoliopsida</taxon>
        <taxon>eudicotyledons</taxon>
        <taxon>Gunneridae</taxon>
        <taxon>Pentapetalae</taxon>
        <taxon>rosids</taxon>
        <taxon>fabids</taxon>
        <taxon>Fabales</taxon>
        <taxon>Fabaceae</taxon>
        <taxon>Caesalpinioideae</taxon>
        <taxon>Cassia clade</taxon>
        <taxon>Senna</taxon>
    </lineage>
</organism>
<dbReference type="AlphaFoldDB" id="A0A834TYX7"/>
<comment type="caution">
    <text evidence="2">The sequence shown here is derived from an EMBL/GenBank/DDBJ whole genome shotgun (WGS) entry which is preliminary data.</text>
</comment>
<name>A0A834TYX7_9FABA</name>
<protein>
    <submittedName>
        <fullName evidence="2">Uncharacterized protein</fullName>
    </submittedName>
</protein>
<feature type="region of interest" description="Disordered" evidence="1">
    <location>
        <begin position="1"/>
        <end position="24"/>
    </location>
</feature>
<dbReference type="Proteomes" id="UP000634136">
    <property type="component" value="Unassembled WGS sequence"/>
</dbReference>
<gene>
    <name evidence="2" type="ORF">G2W53_013601</name>
</gene>
<evidence type="ECO:0000313" key="3">
    <source>
        <dbReference type="Proteomes" id="UP000634136"/>
    </source>
</evidence>
<keyword evidence="3" id="KW-1185">Reference proteome</keyword>
<reference evidence="2" key="1">
    <citation type="submission" date="2020-09" db="EMBL/GenBank/DDBJ databases">
        <title>Genome-Enabled Discovery of Anthraquinone Biosynthesis in Senna tora.</title>
        <authorList>
            <person name="Kang S.-H."/>
            <person name="Pandey R.P."/>
            <person name="Lee C.-M."/>
            <person name="Sim J.-S."/>
            <person name="Jeong J.-T."/>
            <person name="Choi B.-S."/>
            <person name="Jung M."/>
            <person name="Ginzburg D."/>
            <person name="Zhao K."/>
            <person name="Won S.Y."/>
            <person name="Oh T.-J."/>
            <person name="Yu Y."/>
            <person name="Kim N.-H."/>
            <person name="Lee O.R."/>
            <person name="Lee T.-H."/>
            <person name="Bashyal P."/>
            <person name="Kim T.-S."/>
            <person name="Lee W.-H."/>
            <person name="Kawkins C."/>
            <person name="Kim C.-K."/>
            <person name="Kim J.S."/>
            <person name="Ahn B.O."/>
            <person name="Rhee S.Y."/>
            <person name="Sohng J.K."/>
        </authorList>
    </citation>
    <scope>NUCLEOTIDE SEQUENCE</scope>
    <source>
        <tissue evidence="2">Leaf</tissue>
    </source>
</reference>
<evidence type="ECO:0000256" key="1">
    <source>
        <dbReference type="SAM" id="MobiDB-lite"/>
    </source>
</evidence>
<accession>A0A834TYX7</accession>
<evidence type="ECO:0000313" key="2">
    <source>
        <dbReference type="EMBL" id="KAF7831268.1"/>
    </source>
</evidence>
<dbReference type="EMBL" id="JAAIUW010000005">
    <property type="protein sequence ID" value="KAF7831268.1"/>
    <property type="molecule type" value="Genomic_DNA"/>
</dbReference>